<dbReference type="InterPro" id="IPR032508">
    <property type="entry name" value="FecR_C"/>
</dbReference>
<proteinExistence type="predicted"/>
<dbReference type="Pfam" id="PF04773">
    <property type="entry name" value="FecR"/>
    <property type="match status" value="1"/>
</dbReference>
<evidence type="ECO:0000313" key="5">
    <source>
        <dbReference type="Proteomes" id="UP000600214"/>
    </source>
</evidence>
<evidence type="ECO:0000259" key="2">
    <source>
        <dbReference type="Pfam" id="PF04773"/>
    </source>
</evidence>
<dbReference type="EMBL" id="BMIA01000001">
    <property type="protein sequence ID" value="GGH26217.1"/>
    <property type="molecule type" value="Genomic_DNA"/>
</dbReference>
<keyword evidence="5" id="KW-1185">Reference proteome</keyword>
<dbReference type="Proteomes" id="UP000600214">
    <property type="component" value="Unassembled WGS sequence"/>
</dbReference>
<gene>
    <name evidence="4" type="ORF">GCM10007423_11040</name>
</gene>
<comment type="caution">
    <text evidence="4">The sequence shown here is derived from an EMBL/GenBank/DDBJ whole genome shotgun (WGS) entry which is preliminary data.</text>
</comment>
<dbReference type="RefSeq" id="WP_188929471.1">
    <property type="nucleotide sequence ID" value="NZ_BMIA01000001.1"/>
</dbReference>
<reference evidence="5" key="1">
    <citation type="journal article" date="2019" name="Int. J. Syst. Evol. Microbiol.">
        <title>The Global Catalogue of Microorganisms (GCM) 10K type strain sequencing project: providing services to taxonomists for standard genome sequencing and annotation.</title>
        <authorList>
            <consortium name="The Broad Institute Genomics Platform"/>
            <consortium name="The Broad Institute Genome Sequencing Center for Infectious Disease"/>
            <person name="Wu L."/>
            <person name="Ma J."/>
        </authorList>
    </citation>
    <scope>NUCLEOTIDE SEQUENCE [LARGE SCALE GENOMIC DNA]</scope>
    <source>
        <strain evidence="5">CGMCC 1.15288</strain>
    </source>
</reference>
<feature type="domain" description="FecR protein" evidence="2">
    <location>
        <begin position="142"/>
        <end position="236"/>
    </location>
</feature>
<protein>
    <recommendedName>
        <fullName evidence="6">FecR family protein</fullName>
    </recommendedName>
</protein>
<evidence type="ECO:0000256" key="1">
    <source>
        <dbReference type="SAM" id="Phobius"/>
    </source>
</evidence>
<keyword evidence="1" id="KW-0472">Membrane</keyword>
<dbReference type="Gene3D" id="3.55.50.30">
    <property type="match status" value="1"/>
</dbReference>
<dbReference type="PANTHER" id="PTHR30273">
    <property type="entry name" value="PERIPLASMIC SIGNAL SENSOR AND SIGMA FACTOR ACTIVATOR FECR-RELATED"/>
    <property type="match status" value="1"/>
</dbReference>
<evidence type="ECO:0000259" key="3">
    <source>
        <dbReference type="Pfam" id="PF16344"/>
    </source>
</evidence>
<dbReference type="Gene3D" id="2.60.120.1440">
    <property type="match status" value="1"/>
</dbReference>
<sequence>MTNDQIWKLIARKLAGEATQEEITLLDGHLKNDPELAHKVELYSFYFQRSQPVRTDAGDKHKAWQNLRQKLEDELPEGNWENLHAPRPRKPFAFKYTKHGRWLSIAASILLVATSAIYYTGWSRKQDQAVVSPEIKPQNLVLQTVRGKRLKKILPDGTCVWLNGESRLTYNNDFGKYKREITLTGEAFFDVAHNANVPLTVHARGVNILVKGTAFNVRSYPKSDQVETSLIRGSVELTELARPDHKIQLKPNEKITIDLGDAETDPALHPVAAERVKEHIPKTKAHYRISALKESSLANVIPEVSWVSNVLVFDNEPFTEVIDKMEKWYNVDIQINDQELRQRKFSGVFNNEGIEEALRALQLIIPFHFEQNGRTIIIK</sequence>
<dbReference type="Pfam" id="PF16344">
    <property type="entry name" value="FecR_C"/>
    <property type="match status" value="1"/>
</dbReference>
<dbReference type="InterPro" id="IPR006860">
    <property type="entry name" value="FecR"/>
</dbReference>
<dbReference type="InterPro" id="IPR012373">
    <property type="entry name" value="Ferrdict_sens_TM"/>
</dbReference>
<evidence type="ECO:0000313" key="4">
    <source>
        <dbReference type="EMBL" id="GGH26217.1"/>
    </source>
</evidence>
<organism evidence="4 5">
    <name type="scientific">Dyadobacter endophyticus</name>
    <dbReference type="NCBI Taxonomy" id="1749036"/>
    <lineage>
        <taxon>Bacteria</taxon>
        <taxon>Pseudomonadati</taxon>
        <taxon>Bacteroidota</taxon>
        <taxon>Cytophagia</taxon>
        <taxon>Cytophagales</taxon>
        <taxon>Spirosomataceae</taxon>
        <taxon>Dyadobacter</taxon>
    </lineage>
</organism>
<keyword evidence="1" id="KW-0812">Transmembrane</keyword>
<dbReference type="PANTHER" id="PTHR30273:SF2">
    <property type="entry name" value="PROTEIN FECR"/>
    <property type="match status" value="1"/>
</dbReference>
<evidence type="ECO:0008006" key="6">
    <source>
        <dbReference type="Google" id="ProtNLM"/>
    </source>
</evidence>
<feature type="transmembrane region" description="Helical" evidence="1">
    <location>
        <begin position="102"/>
        <end position="122"/>
    </location>
</feature>
<dbReference type="PIRSF" id="PIRSF018266">
    <property type="entry name" value="FecR"/>
    <property type="match status" value="1"/>
</dbReference>
<keyword evidence="1" id="KW-1133">Transmembrane helix</keyword>
<accession>A0ABQ1YIT8</accession>
<name>A0ABQ1YIT8_9BACT</name>
<feature type="domain" description="Protein FecR C-terminal" evidence="3">
    <location>
        <begin position="311"/>
        <end position="378"/>
    </location>
</feature>